<evidence type="ECO:0000313" key="1">
    <source>
        <dbReference type="EMBL" id="TGZ56180.1"/>
    </source>
</evidence>
<gene>
    <name evidence="1" type="ORF">DBV15_01648</name>
</gene>
<dbReference type="AlphaFoldDB" id="A0A4S2L126"/>
<name>A0A4S2L126_9HYME</name>
<proteinExistence type="predicted"/>
<dbReference type="Proteomes" id="UP000310200">
    <property type="component" value="Unassembled WGS sequence"/>
</dbReference>
<dbReference type="EMBL" id="QBLH01000372">
    <property type="protein sequence ID" value="TGZ56180.1"/>
    <property type="molecule type" value="Genomic_DNA"/>
</dbReference>
<keyword evidence="2" id="KW-1185">Reference proteome</keyword>
<accession>A0A4S2L126</accession>
<protein>
    <submittedName>
        <fullName evidence="1">Uncharacterized protein</fullName>
    </submittedName>
</protein>
<reference evidence="1 2" key="1">
    <citation type="journal article" date="2019" name="Philos. Trans. R. Soc. Lond., B, Biol. Sci.">
        <title>Ant behaviour and brain gene expression of defending hosts depend on the ecological success of the intruding social parasite.</title>
        <authorList>
            <person name="Kaur R."/>
            <person name="Stoldt M."/>
            <person name="Jongepier E."/>
            <person name="Feldmeyer B."/>
            <person name="Menzel F."/>
            <person name="Bornberg-Bauer E."/>
            <person name="Foitzik S."/>
        </authorList>
    </citation>
    <scope>NUCLEOTIDE SEQUENCE [LARGE SCALE GENOMIC DNA]</scope>
    <source>
        <tissue evidence="1">Whole body</tissue>
    </source>
</reference>
<sequence>MTRNTEQSRSLSVFIAEFTSAGEDATVAQRRDPRYSEVWRYRGYTPANARGNAMLPVGLSVERITKIVKGSEVDRMAPRVIAAETIAAISYPANSLSSHPRRFGSGRGTPGNVHPGNFGFVLPVSSLFPPPALTAVPIAEVEHCPTFR</sequence>
<evidence type="ECO:0000313" key="2">
    <source>
        <dbReference type="Proteomes" id="UP000310200"/>
    </source>
</evidence>
<organism evidence="1 2">
    <name type="scientific">Temnothorax longispinosus</name>
    <dbReference type="NCBI Taxonomy" id="300112"/>
    <lineage>
        <taxon>Eukaryota</taxon>
        <taxon>Metazoa</taxon>
        <taxon>Ecdysozoa</taxon>
        <taxon>Arthropoda</taxon>
        <taxon>Hexapoda</taxon>
        <taxon>Insecta</taxon>
        <taxon>Pterygota</taxon>
        <taxon>Neoptera</taxon>
        <taxon>Endopterygota</taxon>
        <taxon>Hymenoptera</taxon>
        <taxon>Apocrita</taxon>
        <taxon>Aculeata</taxon>
        <taxon>Formicoidea</taxon>
        <taxon>Formicidae</taxon>
        <taxon>Myrmicinae</taxon>
        <taxon>Temnothorax</taxon>
    </lineage>
</organism>
<comment type="caution">
    <text evidence="1">The sequence shown here is derived from an EMBL/GenBank/DDBJ whole genome shotgun (WGS) entry which is preliminary data.</text>
</comment>